<dbReference type="Proteomes" id="UP000037460">
    <property type="component" value="Unassembled WGS sequence"/>
</dbReference>
<evidence type="ECO:0000313" key="2">
    <source>
        <dbReference type="Proteomes" id="UP000037460"/>
    </source>
</evidence>
<comment type="caution">
    <text evidence="1">The sequence shown here is derived from an EMBL/GenBank/DDBJ whole genome shotgun (WGS) entry which is preliminary data.</text>
</comment>
<proteinExistence type="predicted"/>
<keyword evidence="2" id="KW-1185">Reference proteome</keyword>
<accession>A0A0M0JP30</accession>
<reference evidence="2" key="1">
    <citation type="journal article" date="2015" name="PLoS Genet.">
        <title>Genome Sequence and Transcriptome Analyses of Chrysochromulina tobin: Metabolic Tools for Enhanced Algal Fitness in the Prominent Order Prymnesiales (Haptophyceae).</title>
        <authorList>
            <person name="Hovde B.T."/>
            <person name="Deodato C.R."/>
            <person name="Hunsperger H.M."/>
            <person name="Ryken S.A."/>
            <person name="Yost W."/>
            <person name="Jha R.K."/>
            <person name="Patterson J."/>
            <person name="Monnat R.J. Jr."/>
            <person name="Barlow S.B."/>
            <person name="Starkenburg S.R."/>
            <person name="Cattolico R.A."/>
        </authorList>
    </citation>
    <scope>NUCLEOTIDE SEQUENCE</scope>
    <source>
        <strain evidence="2">CCMP291</strain>
    </source>
</reference>
<evidence type="ECO:0000313" key="1">
    <source>
        <dbReference type="EMBL" id="KOO28047.1"/>
    </source>
</evidence>
<gene>
    <name evidence="1" type="ORF">Ctob_002785</name>
</gene>
<organism evidence="1 2">
    <name type="scientific">Chrysochromulina tobinii</name>
    <dbReference type="NCBI Taxonomy" id="1460289"/>
    <lineage>
        <taxon>Eukaryota</taxon>
        <taxon>Haptista</taxon>
        <taxon>Haptophyta</taxon>
        <taxon>Prymnesiophyceae</taxon>
        <taxon>Prymnesiales</taxon>
        <taxon>Chrysochromulinaceae</taxon>
        <taxon>Chrysochromulina</taxon>
    </lineage>
</organism>
<name>A0A0M0JP30_9EUKA</name>
<dbReference type="AlphaFoldDB" id="A0A0M0JP30"/>
<dbReference type="EMBL" id="JWZX01002628">
    <property type="protein sequence ID" value="KOO28047.1"/>
    <property type="molecule type" value="Genomic_DNA"/>
</dbReference>
<sequence>MVRRLSSEADAAEWTWYKLQEAVTANTPARAEAQRELAVLARLLKAEVKDGGPFGRKYDERDIMQQVTIERCLVAVGGLLSAAATLEDCASAALVVHASDEARMTFAHDLDEARAAGEALRTMLASELLQVEADRDKAWAEVLAAKLTNESALEEAAERQAYTEGLEVRAAQHDADIEEAVSTFDSVRSSLSLEIAQLRDDVIRGSEALHSLAEEHEMLSEGFVKLRLENEVLRQELTRRVHGEHASSDVADAEPDQGYLWEQAILASGGSLRGPRLARNRTADHVRQQSVPYTTPGGVKY</sequence>
<protein>
    <submittedName>
        <fullName evidence="1">Uncharacterized protein</fullName>
    </submittedName>
</protein>